<protein>
    <submittedName>
        <fullName evidence="1">Uncharacterized protein</fullName>
    </submittedName>
</protein>
<dbReference type="AlphaFoldDB" id="A0AA42PRR0"/>
<dbReference type="EMBL" id="JAOCAP010000004">
    <property type="protein sequence ID" value="MDH1318758.1"/>
    <property type="molecule type" value="Genomic_DNA"/>
</dbReference>
<name>A0AA42PRR0_9ENTR</name>
<evidence type="ECO:0000313" key="1">
    <source>
        <dbReference type="EMBL" id="MDH1318758.1"/>
    </source>
</evidence>
<gene>
    <name evidence="1" type="ORF">N5C39_10330</name>
</gene>
<dbReference type="Proteomes" id="UP001158416">
    <property type="component" value="Unassembled WGS sequence"/>
</dbReference>
<sequence length="75" mass="8339">MKVTKETALDCLDKLKKVNDLLVVVANSIRENNSTPDEIETCIGIAWDISNSVFQSIQHDIYRKNAVECGGSKND</sequence>
<comment type="caution">
    <text evidence="1">The sequence shown here is derived from an EMBL/GenBank/DDBJ whole genome shotgun (WGS) entry which is preliminary data.</text>
</comment>
<evidence type="ECO:0000313" key="2">
    <source>
        <dbReference type="Proteomes" id="UP001158416"/>
    </source>
</evidence>
<organism evidence="1 2">
    <name type="scientific">Enterobacter bugandensis</name>
    <dbReference type="NCBI Taxonomy" id="881260"/>
    <lineage>
        <taxon>Bacteria</taxon>
        <taxon>Pseudomonadati</taxon>
        <taxon>Pseudomonadota</taxon>
        <taxon>Gammaproteobacteria</taxon>
        <taxon>Enterobacterales</taxon>
        <taxon>Enterobacteriaceae</taxon>
        <taxon>Enterobacter</taxon>
    </lineage>
</organism>
<reference evidence="1" key="1">
    <citation type="submission" date="2022-09" db="EMBL/GenBank/DDBJ databases">
        <title>Intensive care unit water sources are persistently colonized with multi-drug resistant bacteria and are the site of extensive horizontal gene transfer of antibiotic resistance genes.</title>
        <authorList>
            <person name="Diorio-Toth L."/>
        </authorList>
    </citation>
    <scope>NUCLEOTIDE SEQUENCE</scope>
    <source>
        <strain evidence="1">GD03936</strain>
    </source>
</reference>
<dbReference type="RefSeq" id="WP_280028648.1">
    <property type="nucleotide sequence ID" value="NZ_JAOCAP010000004.1"/>
</dbReference>
<proteinExistence type="predicted"/>
<accession>A0AA42PRR0</accession>